<dbReference type="PANTHER" id="PTHR45756">
    <property type="entry name" value="PALMITOYLTRANSFERASE"/>
    <property type="match status" value="1"/>
</dbReference>
<dbReference type="AlphaFoldDB" id="A0A1J4JJH4"/>
<dbReference type="InterPro" id="IPR035899">
    <property type="entry name" value="DBL_dom_sf"/>
</dbReference>
<feature type="region of interest" description="Disordered" evidence="1">
    <location>
        <begin position="206"/>
        <end position="305"/>
    </location>
</feature>
<name>A0A1J4JJH4_9EUKA</name>
<comment type="caution">
    <text evidence="4">The sequence shown here is derived from an EMBL/GenBank/DDBJ whole genome shotgun (WGS) entry which is preliminary data.</text>
</comment>
<evidence type="ECO:0000313" key="4">
    <source>
        <dbReference type="EMBL" id="OHS98761.1"/>
    </source>
</evidence>
<accession>A0A1J4JJH4</accession>
<dbReference type="GO" id="GO:0005085">
    <property type="term" value="F:guanyl-nucleotide exchange factor activity"/>
    <property type="evidence" value="ECO:0007669"/>
    <property type="project" value="InterPro"/>
</dbReference>
<dbReference type="Pfam" id="PF00621">
    <property type="entry name" value="RhoGEF"/>
    <property type="match status" value="1"/>
</dbReference>
<dbReference type="SUPFAM" id="SSF48065">
    <property type="entry name" value="DBL homology domain (DH-domain)"/>
    <property type="match status" value="1"/>
</dbReference>
<protein>
    <recommendedName>
        <fullName evidence="6">Protein kinase domain-containing protein</fullName>
    </recommendedName>
</protein>
<dbReference type="InterPro" id="IPR053215">
    <property type="entry name" value="TKL_Ser/Thr_kinase"/>
</dbReference>
<dbReference type="EMBL" id="MLAK01001037">
    <property type="protein sequence ID" value="OHS98761.1"/>
    <property type="molecule type" value="Genomic_DNA"/>
</dbReference>
<evidence type="ECO:0000259" key="2">
    <source>
        <dbReference type="PROSITE" id="PS50010"/>
    </source>
</evidence>
<dbReference type="GO" id="GO:0004672">
    <property type="term" value="F:protein kinase activity"/>
    <property type="evidence" value="ECO:0007669"/>
    <property type="project" value="InterPro"/>
</dbReference>
<dbReference type="Pfam" id="PF07714">
    <property type="entry name" value="PK_Tyr_Ser-Thr"/>
    <property type="match status" value="1"/>
</dbReference>
<dbReference type="GO" id="GO:0005524">
    <property type="term" value="F:ATP binding"/>
    <property type="evidence" value="ECO:0007669"/>
    <property type="project" value="InterPro"/>
</dbReference>
<feature type="compositionally biased region" description="Basic and acidic residues" evidence="1">
    <location>
        <begin position="296"/>
        <end position="305"/>
    </location>
</feature>
<evidence type="ECO:0000259" key="3">
    <source>
        <dbReference type="PROSITE" id="PS50011"/>
    </source>
</evidence>
<keyword evidence="5" id="KW-1185">Reference proteome</keyword>
<dbReference type="PROSITE" id="PS50011">
    <property type="entry name" value="PROTEIN_KINASE_DOM"/>
    <property type="match status" value="1"/>
</dbReference>
<feature type="compositionally biased region" description="Polar residues" evidence="1">
    <location>
        <begin position="267"/>
        <end position="277"/>
    </location>
</feature>
<dbReference type="Gene3D" id="1.10.510.10">
    <property type="entry name" value="Transferase(Phosphotransferase) domain 1"/>
    <property type="match status" value="1"/>
</dbReference>
<dbReference type="VEuPathDB" id="TrichDB:TRFO_01795"/>
<dbReference type="RefSeq" id="XP_068351898.1">
    <property type="nucleotide sequence ID" value="XM_068490311.1"/>
</dbReference>
<dbReference type="Gene3D" id="1.20.900.10">
    <property type="entry name" value="Dbl homology (DH) domain"/>
    <property type="match status" value="1"/>
</dbReference>
<proteinExistence type="predicted"/>
<evidence type="ECO:0008006" key="6">
    <source>
        <dbReference type="Google" id="ProtNLM"/>
    </source>
</evidence>
<dbReference type="Proteomes" id="UP000179807">
    <property type="component" value="Unassembled WGS sequence"/>
</dbReference>
<dbReference type="InterPro" id="IPR001245">
    <property type="entry name" value="Ser-Thr/Tyr_kinase_cat_dom"/>
</dbReference>
<reference evidence="4" key="1">
    <citation type="submission" date="2016-10" db="EMBL/GenBank/DDBJ databases">
        <authorList>
            <person name="Benchimol M."/>
            <person name="Almeida L.G."/>
            <person name="Vasconcelos A.T."/>
            <person name="Perreira-Neves A."/>
            <person name="Rosa I.A."/>
            <person name="Tasca T."/>
            <person name="Bogo M.R."/>
            <person name="de Souza W."/>
        </authorList>
    </citation>
    <scope>NUCLEOTIDE SEQUENCE [LARGE SCALE GENOMIC DNA]</scope>
    <source>
        <strain evidence="4">K</strain>
    </source>
</reference>
<dbReference type="InterPro" id="IPR011009">
    <property type="entry name" value="Kinase-like_dom_sf"/>
</dbReference>
<dbReference type="GeneID" id="94825015"/>
<feature type="compositionally biased region" description="Pro residues" evidence="1">
    <location>
        <begin position="234"/>
        <end position="264"/>
    </location>
</feature>
<sequence length="615" mass="68822">MAPEVINGEPYSYPVDVYSFSILLFELLSGKPPFPTDKNVFQLSNSIVSGKRPNISFVKNTAFVDMITHCWDGVPSARPSFEEIVENLLDNDAFVLNDVNSTEVAAYLKKAGLVSTVYGVSKANIERETKVAEKAPLPAPTPAPEKTETPTSGKAEATGPSLPPGVCLPGTPEWIKLSMFQKRTMSFKLRELGYIIEGDEIVKRPDNLSKERPRASTVKSHHPPNVLTAIRSPAPAPTPAPIPTPTRAPVPIPAPTPTPAPVPTPEENYNSNKSRSGSLKARFTPQIAPVPTSLPKKTESKSDDSSKFDIINKIFSEKLKSDMREEIISEIIKTVSEPIKEENSIQESSNSEQIDIFSYITEQNQKVVEFETAPPQSNEKIIEKEKIEEKKQTNPLLNVSKRPLANIHIVQRASATPHAGRATRKIRKADSMNSFKIYSQKRQRAIQEFLENETSFNSCMHELKNEYKDKLLPFINQETANIIFGDVDGWIYISDQLLCNLNIECAKGSDNAEISKCFANFNLMESSFGPFITSYNEAIVNIHHLLCKNKDFKKAIASIDENHNSLPCLLLLASQCLFRYSINLKNILDWTPMNHIDFKNLNEIYERSVKYNLIL</sequence>
<dbReference type="PROSITE" id="PS50010">
    <property type="entry name" value="DH_2"/>
    <property type="match status" value="1"/>
</dbReference>
<dbReference type="InterPro" id="IPR000719">
    <property type="entry name" value="Prot_kinase_dom"/>
</dbReference>
<feature type="domain" description="DH" evidence="2">
    <location>
        <begin position="441"/>
        <end position="606"/>
    </location>
</feature>
<dbReference type="OrthoDB" id="4062651at2759"/>
<feature type="domain" description="Protein kinase" evidence="3">
    <location>
        <begin position="1"/>
        <end position="95"/>
    </location>
</feature>
<evidence type="ECO:0000256" key="1">
    <source>
        <dbReference type="SAM" id="MobiDB-lite"/>
    </source>
</evidence>
<gene>
    <name evidence="4" type="ORF">TRFO_01795</name>
</gene>
<dbReference type="InterPro" id="IPR000219">
    <property type="entry name" value="DH_dom"/>
</dbReference>
<evidence type="ECO:0000313" key="5">
    <source>
        <dbReference type="Proteomes" id="UP000179807"/>
    </source>
</evidence>
<dbReference type="PANTHER" id="PTHR45756:SF1">
    <property type="entry name" value="PROTEIN KINASE DOMAIN CONTAINING PROTEIN"/>
    <property type="match status" value="1"/>
</dbReference>
<feature type="region of interest" description="Disordered" evidence="1">
    <location>
        <begin position="131"/>
        <end position="166"/>
    </location>
</feature>
<organism evidence="4 5">
    <name type="scientific">Tritrichomonas foetus</name>
    <dbReference type="NCBI Taxonomy" id="1144522"/>
    <lineage>
        <taxon>Eukaryota</taxon>
        <taxon>Metamonada</taxon>
        <taxon>Parabasalia</taxon>
        <taxon>Tritrichomonadida</taxon>
        <taxon>Tritrichomonadidae</taxon>
        <taxon>Tritrichomonas</taxon>
    </lineage>
</organism>
<dbReference type="SUPFAM" id="SSF56112">
    <property type="entry name" value="Protein kinase-like (PK-like)"/>
    <property type="match status" value="1"/>
</dbReference>